<evidence type="ECO:0000259" key="1">
    <source>
        <dbReference type="PROSITE" id="PS51186"/>
    </source>
</evidence>
<dbReference type="PANTHER" id="PTHR37817">
    <property type="entry name" value="N-ACETYLTRANSFERASE EIS"/>
    <property type="match status" value="1"/>
</dbReference>
<dbReference type="Pfam" id="PF13527">
    <property type="entry name" value="Acetyltransf_9"/>
    <property type="match status" value="1"/>
</dbReference>
<dbReference type="Pfam" id="PF13530">
    <property type="entry name" value="SCP2_2"/>
    <property type="match status" value="1"/>
</dbReference>
<proteinExistence type="predicted"/>
<dbReference type="EMBL" id="BSKO01000001">
    <property type="protein sequence ID" value="GLO64376.1"/>
    <property type="molecule type" value="Genomic_DNA"/>
</dbReference>
<dbReference type="PANTHER" id="PTHR37817:SF1">
    <property type="entry name" value="N-ACETYLTRANSFERASE EIS"/>
    <property type="match status" value="1"/>
</dbReference>
<dbReference type="SUPFAM" id="SSF55729">
    <property type="entry name" value="Acyl-CoA N-acyltransferases (Nat)"/>
    <property type="match status" value="1"/>
</dbReference>
<dbReference type="InterPro" id="IPR036527">
    <property type="entry name" value="SCP2_sterol-bd_dom_sf"/>
</dbReference>
<dbReference type="Gene3D" id="3.40.630.30">
    <property type="match status" value="2"/>
</dbReference>
<dbReference type="Proteomes" id="UP001275436">
    <property type="component" value="Unassembled WGS sequence"/>
</dbReference>
<gene>
    <name evidence="2" type="ORF">MACH08_01600</name>
</gene>
<comment type="caution">
    <text evidence="2">The sequence shown here is derived from an EMBL/GenBank/DDBJ whole genome shotgun (WGS) entry which is preliminary data.</text>
</comment>
<dbReference type="InterPro" id="IPR000182">
    <property type="entry name" value="GNAT_dom"/>
</dbReference>
<keyword evidence="3" id="KW-1185">Reference proteome</keyword>
<dbReference type="CDD" id="cd04301">
    <property type="entry name" value="NAT_SF"/>
    <property type="match status" value="1"/>
</dbReference>
<organism evidence="2 3">
    <name type="scientific">Oceanobacillus kimchii</name>
    <dbReference type="NCBI Taxonomy" id="746691"/>
    <lineage>
        <taxon>Bacteria</taxon>
        <taxon>Bacillati</taxon>
        <taxon>Bacillota</taxon>
        <taxon>Bacilli</taxon>
        <taxon>Bacillales</taxon>
        <taxon>Bacillaceae</taxon>
        <taxon>Oceanobacillus</taxon>
    </lineage>
</organism>
<reference evidence="2 3" key="1">
    <citation type="submission" date="2023-02" db="EMBL/GenBank/DDBJ databases">
        <title>Oceanobacillus kimchii IFOP_LL358 isolated form Alexandrium catenella lab strain.</title>
        <authorList>
            <person name="Gajardo G."/>
            <person name="Ueki S."/>
            <person name="Maruyama F."/>
        </authorList>
    </citation>
    <scope>NUCLEOTIDE SEQUENCE [LARGE SCALE GENOMIC DNA]</scope>
    <source>
        <strain evidence="2 3">IFOP_LL358</strain>
    </source>
</reference>
<feature type="domain" description="N-acetyltransferase" evidence="1">
    <location>
        <begin position="1"/>
        <end position="140"/>
    </location>
</feature>
<evidence type="ECO:0000313" key="3">
    <source>
        <dbReference type="Proteomes" id="UP001275436"/>
    </source>
</evidence>
<dbReference type="Pfam" id="PF17668">
    <property type="entry name" value="Acetyltransf_17"/>
    <property type="match status" value="1"/>
</dbReference>
<dbReference type="InterPro" id="IPR016181">
    <property type="entry name" value="Acyl_CoA_acyltransferase"/>
</dbReference>
<protein>
    <submittedName>
        <fullName evidence="2">Acetyltransferase</fullName>
    </submittedName>
</protein>
<dbReference type="PROSITE" id="PS51186">
    <property type="entry name" value="GNAT"/>
    <property type="match status" value="1"/>
</dbReference>
<evidence type="ECO:0000313" key="2">
    <source>
        <dbReference type="EMBL" id="GLO64376.1"/>
    </source>
</evidence>
<name>A0ABQ5TF95_9BACI</name>
<dbReference type="InterPro" id="IPR041380">
    <property type="entry name" value="Acetyltransf_17"/>
</dbReference>
<sequence length="388" mass="45600">MLKKLSSQNDEIYQLSAFAFQYELTPERLEERKKEKRKEAVWGWMEDDRLAAKLHIVPLEVSVHGKPIKMGGISSVATWPEFRRKGIVRKLLQHALQEMKKEGQVLSYLHPFSIPFYRRFGWEITFDEKEYIIPMHHFKRDWQLDSGMIRRMQNNDVTSIVETIYEKYTKQFNGMLLRDLHWWEHKILSKEKLIAVSYDPQGEPDGYILYEVKKNILEVEELIHLTLASRQRLLHFISNHDSMAKEVKMVAAGHDALPLLLDDPRFEQKVSPYFMARIVDVSKFLQQYPFLAPMGDLTINLEIIDDFVESNSGTYRLESNNKQIYVEKKSKEATLSVSITIQQLASILLGYKRPIELMEIGLIQGEQQQIETLDRIIPQTKPYFADFF</sequence>
<dbReference type="InterPro" id="IPR025559">
    <property type="entry name" value="Eis_dom"/>
</dbReference>
<dbReference type="InterPro" id="IPR051554">
    <property type="entry name" value="Acetyltransferase_Eis"/>
</dbReference>
<dbReference type="Gene3D" id="3.30.1050.10">
    <property type="entry name" value="SCP2 sterol-binding domain"/>
    <property type="match status" value="1"/>
</dbReference>
<dbReference type="RefSeq" id="WP_017795217.1">
    <property type="nucleotide sequence ID" value="NZ_BSKO01000001.1"/>
</dbReference>
<accession>A0ABQ5TF95</accession>
<dbReference type="SUPFAM" id="SSF55718">
    <property type="entry name" value="SCP-like"/>
    <property type="match status" value="1"/>
</dbReference>